<comment type="similarity">
    <text evidence="2 7">Belongs to the DedA family.</text>
</comment>
<evidence type="ECO:0000256" key="3">
    <source>
        <dbReference type="ARBA" id="ARBA00022475"/>
    </source>
</evidence>
<protein>
    <submittedName>
        <fullName evidence="9">Membrane protein</fullName>
    </submittedName>
</protein>
<dbReference type="AlphaFoldDB" id="A0A5C6M1K5"/>
<dbReference type="Pfam" id="PF09335">
    <property type="entry name" value="VTT_dom"/>
    <property type="match status" value="1"/>
</dbReference>
<reference evidence="9 10" key="1">
    <citation type="submission" date="2019-08" db="EMBL/GenBank/DDBJ databases">
        <title>100 year-old enigma solved: identification of Planctomyces bekefii, the type genus and species of the phylum Planctomycetes.</title>
        <authorList>
            <person name="Svetlana D.N."/>
            <person name="Overmann J."/>
        </authorList>
    </citation>
    <scope>NUCLEOTIDE SEQUENCE [LARGE SCALE GENOMIC DNA]</scope>
    <source>
        <strain evidence="9">Phe10_nw2017</strain>
    </source>
</reference>
<evidence type="ECO:0000313" key="10">
    <source>
        <dbReference type="Proteomes" id="UP000321083"/>
    </source>
</evidence>
<feature type="domain" description="VTT" evidence="8">
    <location>
        <begin position="33"/>
        <end position="157"/>
    </location>
</feature>
<dbReference type="GO" id="GO:0005886">
    <property type="term" value="C:plasma membrane"/>
    <property type="evidence" value="ECO:0007669"/>
    <property type="project" value="UniProtKB-SubCell"/>
</dbReference>
<keyword evidence="3 7" id="KW-1003">Cell membrane</keyword>
<accession>A0A5C6M1K5</accession>
<feature type="transmembrane region" description="Helical" evidence="7">
    <location>
        <begin position="170"/>
        <end position="191"/>
    </location>
</feature>
<feature type="transmembrane region" description="Helical" evidence="7">
    <location>
        <begin position="12"/>
        <end position="33"/>
    </location>
</feature>
<sequence>MHLDLRELIQQIGYIGIFGIVFAESGLFFGFFLPGDSLLFTAGFLASQEILSLPVLLIGCFISAVLGDNVGYAFGQKVGRKFFQKEDNFFFHKKNLIKTEEFYKKHGSKTIVIARFIPVIRTFAPIVAGIANMHYPSFFRFNIVGGLLWGVGVTFAGFALGKVLPGADKYLLPIILLIIFISILPGIIHFLQDPELRSSLVKGFKKNK</sequence>
<name>A0A5C6M1K5_9PLAN</name>
<dbReference type="PANTHER" id="PTHR30353">
    <property type="entry name" value="INNER MEMBRANE PROTEIN DEDA-RELATED"/>
    <property type="match status" value="1"/>
</dbReference>
<evidence type="ECO:0000256" key="5">
    <source>
        <dbReference type="ARBA" id="ARBA00022989"/>
    </source>
</evidence>
<feature type="transmembrane region" description="Helical" evidence="7">
    <location>
        <begin position="53"/>
        <end position="75"/>
    </location>
</feature>
<keyword evidence="4 7" id="KW-0812">Transmembrane</keyword>
<evidence type="ECO:0000313" key="9">
    <source>
        <dbReference type="EMBL" id="TWW08055.1"/>
    </source>
</evidence>
<organism evidence="9 10">
    <name type="scientific">Planctomyces bekefii</name>
    <dbReference type="NCBI Taxonomy" id="1653850"/>
    <lineage>
        <taxon>Bacteria</taxon>
        <taxon>Pseudomonadati</taxon>
        <taxon>Planctomycetota</taxon>
        <taxon>Planctomycetia</taxon>
        <taxon>Planctomycetales</taxon>
        <taxon>Planctomycetaceae</taxon>
        <taxon>Planctomyces</taxon>
    </lineage>
</organism>
<comment type="subcellular location">
    <subcellularLocation>
        <location evidence="1 7">Cell membrane</location>
        <topology evidence="1 7">Multi-pass membrane protein</topology>
    </subcellularLocation>
</comment>
<evidence type="ECO:0000256" key="6">
    <source>
        <dbReference type="ARBA" id="ARBA00023136"/>
    </source>
</evidence>
<comment type="caution">
    <text evidence="9">The sequence shown here is derived from an EMBL/GenBank/DDBJ whole genome shotgun (WGS) entry which is preliminary data.</text>
</comment>
<dbReference type="EMBL" id="SRHE01000868">
    <property type="protein sequence ID" value="TWW08055.1"/>
    <property type="molecule type" value="Genomic_DNA"/>
</dbReference>
<reference evidence="9 10" key="2">
    <citation type="submission" date="2019-08" db="EMBL/GenBank/DDBJ databases">
        <authorList>
            <person name="Henke P."/>
        </authorList>
    </citation>
    <scope>NUCLEOTIDE SEQUENCE [LARGE SCALE GENOMIC DNA]</scope>
    <source>
        <strain evidence="9">Phe10_nw2017</strain>
    </source>
</reference>
<evidence type="ECO:0000256" key="1">
    <source>
        <dbReference type="ARBA" id="ARBA00004651"/>
    </source>
</evidence>
<dbReference type="PANTHER" id="PTHR30353:SF0">
    <property type="entry name" value="TRANSMEMBRANE PROTEIN"/>
    <property type="match status" value="1"/>
</dbReference>
<gene>
    <name evidence="9" type="ORF">E3A20_28170</name>
</gene>
<dbReference type="InterPro" id="IPR032818">
    <property type="entry name" value="DedA-like"/>
</dbReference>
<keyword evidence="5 7" id="KW-1133">Transmembrane helix</keyword>
<feature type="transmembrane region" description="Helical" evidence="7">
    <location>
        <begin position="137"/>
        <end position="158"/>
    </location>
</feature>
<evidence type="ECO:0000256" key="7">
    <source>
        <dbReference type="RuleBase" id="RU367016"/>
    </source>
</evidence>
<keyword evidence="10" id="KW-1185">Reference proteome</keyword>
<proteinExistence type="inferred from homology"/>
<evidence type="ECO:0000259" key="8">
    <source>
        <dbReference type="Pfam" id="PF09335"/>
    </source>
</evidence>
<dbReference type="InterPro" id="IPR032816">
    <property type="entry name" value="VTT_dom"/>
</dbReference>
<feature type="transmembrane region" description="Helical" evidence="7">
    <location>
        <begin position="112"/>
        <end position="131"/>
    </location>
</feature>
<evidence type="ECO:0000256" key="4">
    <source>
        <dbReference type="ARBA" id="ARBA00022692"/>
    </source>
</evidence>
<keyword evidence="6 7" id="KW-0472">Membrane</keyword>
<dbReference type="Proteomes" id="UP000321083">
    <property type="component" value="Unassembled WGS sequence"/>
</dbReference>
<evidence type="ECO:0000256" key="2">
    <source>
        <dbReference type="ARBA" id="ARBA00010792"/>
    </source>
</evidence>